<evidence type="ECO:0000313" key="2">
    <source>
        <dbReference type="Proteomes" id="UP000071778"/>
    </source>
</evidence>
<reference evidence="1 2" key="1">
    <citation type="submission" date="2015-11" db="EMBL/GenBank/DDBJ databases">
        <title>Exploring the genomic traits of fungus-feeding bacterial genus Collimonas.</title>
        <authorList>
            <person name="Song C."/>
            <person name="Schmidt R."/>
            <person name="de Jager V."/>
            <person name="Krzyzanowska D."/>
            <person name="Jongedijk E."/>
            <person name="Cankar K."/>
            <person name="Beekwilder J."/>
            <person name="van Veen A."/>
            <person name="de Boer W."/>
            <person name="van Veen J.A."/>
            <person name="Garbeva P."/>
        </authorList>
    </citation>
    <scope>NUCLEOTIDE SEQUENCE [LARGE SCALE GENOMIC DNA]</scope>
    <source>
        <strain evidence="1 2">Ter282</strain>
    </source>
</reference>
<accession>A0A127QFM1</accession>
<name>A0A127QFM1_9BURK</name>
<organism evidence="1 2">
    <name type="scientific">Collimonas arenae</name>
    <dbReference type="NCBI Taxonomy" id="279058"/>
    <lineage>
        <taxon>Bacteria</taxon>
        <taxon>Pseudomonadati</taxon>
        <taxon>Pseudomonadota</taxon>
        <taxon>Betaproteobacteria</taxon>
        <taxon>Burkholderiales</taxon>
        <taxon>Oxalobacteraceae</taxon>
        <taxon>Collimonas</taxon>
    </lineage>
</organism>
<proteinExistence type="predicted"/>
<dbReference type="PATRIC" id="fig|279058.18.peg.1044"/>
<evidence type="ECO:0000313" key="1">
    <source>
        <dbReference type="EMBL" id="AMP08850.1"/>
    </source>
</evidence>
<gene>
    <name evidence="1" type="ORF">CAter282_1055</name>
</gene>
<sequence>MITAQRFSYVIDLYGFFPTAHSCRDKLAGRHPDWFKNRLIQCG</sequence>
<dbReference type="AlphaFoldDB" id="A0A127QFM1"/>
<dbReference type="Proteomes" id="UP000071778">
    <property type="component" value="Chromosome"/>
</dbReference>
<dbReference type="EMBL" id="CP013235">
    <property type="protein sequence ID" value="AMP08850.1"/>
    <property type="molecule type" value="Genomic_DNA"/>
</dbReference>
<keyword evidence="2" id="KW-1185">Reference proteome</keyword>
<protein>
    <submittedName>
        <fullName evidence="1">Uncharacterized protein</fullName>
    </submittedName>
</protein>